<gene>
    <name evidence="3" type="ORF">GSPATT00023224001</name>
</gene>
<keyword evidence="1" id="KW-0175">Coiled coil</keyword>
<dbReference type="STRING" id="5888.A0E434"/>
<sequence>MEDFSNDDINYFIAKLSEDCSKSFFDNYQDDSQLLGMRLDEQLIKYIRDKEEMMKTMFDLLNYIFKKQQKILADYEDLKIQGEHNLLVLKQEIQQNQYQIEQLQTLNEENQEKNQQFLDQIEELENQLQQKKSEILQIKKNEGRISQNHQVFQSKLIQKVHEIKFQEQKEQLQSLQAKVQQLEKNNSRFKSEAIASFNLLRQYEMKQKDYEDKIEILELQLKSNQREKEILSKQYEELFKNQQSEIITSTQIDITNNFTHNSPQKSTRKNSNYSTYNDHQTIKRLRGQGGYQNQPKLEQIQKQINNIPESESESEDDNQLNSGKTLKQEKNEKKNIQKELNNLKIKIEELEKQKAEMEKELSQNKEMISNQDTKIRQLETNQKKMNLKSNQLEKKVINLTEGKLNYYFQRKMPQKILTSKKNHQNKINQRNRVKIL</sequence>
<proteinExistence type="predicted"/>
<evidence type="ECO:0000313" key="3">
    <source>
        <dbReference type="EMBL" id="CAK90051.1"/>
    </source>
</evidence>
<dbReference type="InParanoid" id="A0E434"/>
<keyword evidence="4" id="KW-1185">Reference proteome</keyword>
<evidence type="ECO:0000256" key="2">
    <source>
        <dbReference type="SAM" id="MobiDB-lite"/>
    </source>
</evidence>
<dbReference type="HOGENOM" id="CLU_629251_0_0_1"/>
<dbReference type="KEGG" id="ptm:GSPATT00023224001"/>
<name>A0E434_PARTE</name>
<organism evidence="3 4">
    <name type="scientific">Paramecium tetraurelia</name>
    <dbReference type="NCBI Taxonomy" id="5888"/>
    <lineage>
        <taxon>Eukaryota</taxon>
        <taxon>Sar</taxon>
        <taxon>Alveolata</taxon>
        <taxon>Ciliophora</taxon>
        <taxon>Intramacronucleata</taxon>
        <taxon>Oligohymenophorea</taxon>
        <taxon>Peniculida</taxon>
        <taxon>Parameciidae</taxon>
        <taxon>Paramecium</taxon>
    </lineage>
</organism>
<feature type="region of interest" description="Disordered" evidence="2">
    <location>
        <begin position="308"/>
        <end position="335"/>
    </location>
</feature>
<reference evidence="3 4" key="1">
    <citation type="journal article" date="2006" name="Nature">
        <title>Global trends of whole-genome duplications revealed by the ciliate Paramecium tetraurelia.</title>
        <authorList>
            <consortium name="Genoscope"/>
            <person name="Aury J.-M."/>
            <person name="Jaillon O."/>
            <person name="Duret L."/>
            <person name="Noel B."/>
            <person name="Jubin C."/>
            <person name="Porcel B.M."/>
            <person name="Segurens B."/>
            <person name="Daubin V."/>
            <person name="Anthouard V."/>
            <person name="Aiach N."/>
            <person name="Arnaiz O."/>
            <person name="Billaut A."/>
            <person name="Beisson J."/>
            <person name="Blanc I."/>
            <person name="Bouhouche K."/>
            <person name="Camara F."/>
            <person name="Duharcourt S."/>
            <person name="Guigo R."/>
            <person name="Gogendeau D."/>
            <person name="Katinka M."/>
            <person name="Keller A.-M."/>
            <person name="Kissmehl R."/>
            <person name="Klotz C."/>
            <person name="Koll F."/>
            <person name="Le Moue A."/>
            <person name="Lepere C."/>
            <person name="Malinsky S."/>
            <person name="Nowacki M."/>
            <person name="Nowak J.K."/>
            <person name="Plattner H."/>
            <person name="Poulain J."/>
            <person name="Ruiz F."/>
            <person name="Serrano V."/>
            <person name="Zagulski M."/>
            <person name="Dessen P."/>
            <person name="Betermier M."/>
            <person name="Weissenbach J."/>
            <person name="Scarpelli C."/>
            <person name="Schachter V."/>
            <person name="Sperling L."/>
            <person name="Meyer E."/>
            <person name="Cohen J."/>
            <person name="Wincker P."/>
        </authorList>
    </citation>
    <scope>NUCLEOTIDE SEQUENCE [LARGE SCALE GENOMIC DNA]</scope>
    <source>
        <strain evidence="3 4">Stock d4-2</strain>
    </source>
</reference>
<dbReference type="RefSeq" id="XP_001457448.1">
    <property type="nucleotide sequence ID" value="XM_001457411.1"/>
</dbReference>
<accession>A0E434</accession>
<dbReference type="EMBL" id="CT868657">
    <property type="protein sequence ID" value="CAK90051.1"/>
    <property type="molecule type" value="Genomic_DNA"/>
</dbReference>
<feature type="region of interest" description="Disordered" evidence="2">
    <location>
        <begin position="257"/>
        <end position="276"/>
    </location>
</feature>
<evidence type="ECO:0000313" key="4">
    <source>
        <dbReference type="Proteomes" id="UP000000600"/>
    </source>
</evidence>
<dbReference type="AlphaFoldDB" id="A0E434"/>
<feature type="compositionally biased region" description="Basic and acidic residues" evidence="2">
    <location>
        <begin position="326"/>
        <end position="335"/>
    </location>
</feature>
<evidence type="ECO:0000256" key="1">
    <source>
        <dbReference type="SAM" id="Coils"/>
    </source>
</evidence>
<protein>
    <submittedName>
        <fullName evidence="3">Uncharacterized protein</fullName>
    </submittedName>
</protein>
<dbReference type="OrthoDB" id="10534452at2759"/>
<feature type="coiled-coil region" evidence="1">
    <location>
        <begin position="89"/>
        <end position="241"/>
    </location>
</feature>
<dbReference type="Proteomes" id="UP000000600">
    <property type="component" value="Unassembled WGS sequence"/>
</dbReference>
<dbReference type="GeneID" id="5043233"/>